<name>A0ABS8GXY7_9FLAO</name>
<sequence>MSVIVPCFNQGLFLNECLHSISMQSYTNWECIVVNDGSRDETEEVAKKWLEKDKRFKYVYQENKGLSSARNMGLAIAKGEFIQFLDADDFLDIKKFEVSVKDINNTFSNLVITNFLTYNTQKKKVKEPYCDLSQVDFNLKSMVLDWDHKFSIPIHCALISINLLRDFRFPNELQAKEDWIMWISIFKKKCFTSFVDLPLVYYRSHSDNMCLDRVFTTVQKQKALAHIKELLSFKEYFLYILKPKFYSIYIHPVKHSLYSQLFRLKRILHLGL</sequence>
<keyword evidence="2" id="KW-0808">Transferase</keyword>
<dbReference type="InterPro" id="IPR001173">
    <property type="entry name" value="Glyco_trans_2-like"/>
</dbReference>
<dbReference type="Gene3D" id="3.90.550.10">
    <property type="entry name" value="Spore Coat Polysaccharide Biosynthesis Protein SpsA, Chain A"/>
    <property type="match status" value="1"/>
</dbReference>
<organism evidence="4 5">
    <name type="scientific">Leeuwenhoekiella parthenopeia</name>
    <dbReference type="NCBI Taxonomy" id="2890320"/>
    <lineage>
        <taxon>Bacteria</taxon>
        <taxon>Pseudomonadati</taxon>
        <taxon>Bacteroidota</taxon>
        <taxon>Flavobacteriia</taxon>
        <taxon>Flavobacteriales</taxon>
        <taxon>Flavobacteriaceae</taxon>
        <taxon>Leeuwenhoekiella</taxon>
    </lineage>
</organism>
<proteinExistence type="predicted"/>
<evidence type="ECO:0000256" key="1">
    <source>
        <dbReference type="ARBA" id="ARBA00022676"/>
    </source>
</evidence>
<evidence type="ECO:0000259" key="3">
    <source>
        <dbReference type="Pfam" id="PF00535"/>
    </source>
</evidence>
<evidence type="ECO:0000313" key="4">
    <source>
        <dbReference type="EMBL" id="MCC4214661.1"/>
    </source>
</evidence>
<evidence type="ECO:0000313" key="5">
    <source>
        <dbReference type="Proteomes" id="UP001197770"/>
    </source>
</evidence>
<evidence type="ECO:0000256" key="2">
    <source>
        <dbReference type="ARBA" id="ARBA00022679"/>
    </source>
</evidence>
<dbReference type="CDD" id="cd00761">
    <property type="entry name" value="Glyco_tranf_GTA_type"/>
    <property type="match status" value="1"/>
</dbReference>
<dbReference type="Proteomes" id="UP001197770">
    <property type="component" value="Unassembled WGS sequence"/>
</dbReference>
<gene>
    <name evidence="4" type="ORF">LLW17_18200</name>
</gene>
<reference evidence="4 5" key="1">
    <citation type="submission" date="2021-11" db="EMBL/GenBank/DDBJ databases">
        <title>Seasonal and diel survey of microbial diversity of the Tyrrhenian coast.</title>
        <authorList>
            <person name="Gattoni G."/>
            <person name="Corral P."/>
        </authorList>
    </citation>
    <scope>NUCLEOTIDE SEQUENCE [LARGE SCALE GENOMIC DNA]</scope>
    <source>
        <strain evidence="4 5">Mr9</strain>
    </source>
</reference>
<feature type="domain" description="Glycosyltransferase 2-like" evidence="3">
    <location>
        <begin position="2"/>
        <end position="164"/>
    </location>
</feature>
<protein>
    <submittedName>
        <fullName evidence="4">Glycosyltransferase</fullName>
    </submittedName>
</protein>
<dbReference type="InterPro" id="IPR029044">
    <property type="entry name" value="Nucleotide-diphossugar_trans"/>
</dbReference>
<keyword evidence="5" id="KW-1185">Reference proteome</keyword>
<dbReference type="EMBL" id="JAJGMW010000036">
    <property type="protein sequence ID" value="MCC4214661.1"/>
    <property type="molecule type" value="Genomic_DNA"/>
</dbReference>
<comment type="caution">
    <text evidence="4">The sequence shown here is derived from an EMBL/GenBank/DDBJ whole genome shotgun (WGS) entry which is preliminary data.</text>
</comment>
<dbReference type="SUPFAM" id="SSF53448">
    <property type="entry name" value="Nucleotide-diphospho-sugar transferases"/>
    <property type="match status" value="1"/>
</dbReference>
<dbReference type="Pfam" id="PF00535">
    <property type="entry name" value="Glycos_transf_2"/>
    <property type="match status" value="1"/>
</dbReference>
<keyword evidence="1" id="KW-0328">Glycosyltransferase</keyword>
<dbReference type="PANTHER" id="PTHR22916">
    <property type="entry name" value="GLYCOSYLTRANSFERASE"/>
    <property type="match status" value="1"/>
</dbReference>
<dbReference type="PANTHER" id="PTHR22916:SF51">
    <property type="entry name" value="GLYCOSYLTRANSFERASE EPSH-RELATED"/>
    <property type="match status" value="1"/>
</dbReference>
<accession>A0ABS8GXY7</accession>